<dbReference type="Gramene" id="PAN23884">
    <property type="protein sequence ID" value="PAN23884"/>
    <property type="gene ID" value="PAHAL_4G129200"/>
</dbReference>
<dbReference type="Pfam" id="PF04398">
    <property type="entry name" value="DUF538"/>
    <property type="match status" value="1"/>
</dbReference>
<protein>
    <recommendedName>
        <fullName evidence="3">Xylanase inhibitor C-terminal domain-containing protein</fullName>
    </recommendedName>
</protein>
<dbReference type="Gene3D" id="2.30.240.10">
    <property type="entry name" value="At5g01610-like"/>
    <property type="match status" value="1"/>
</dbReference>
<dbReference type="EMBL" id="CM008049">
    <property type="protein sequence ID" value="PAN23884.1"/>
    <property type="molecule type" value="Genomic_DNA"/>
</dbReference>
<dbReference type="SUPFAM" id="SSF141562">
    <property type="entry name" value="At5g01610-like"/>
    <property type="match status" value="1"/>
</dbReference>
<keyword evidence="1" id="KW-0732">Signal</keyword>
<dbReference type="InterPro" id="IPR007493">
    <property type="entry name" value="DUF538"/>
</dbReference>
<dbReference type="Proteomes" id="UP000243499">
    <property type="component" value="Chromosome 4"/>
</dbReference>
<dbReference type="AlphaFoldDB" id="A0A2S3HIX9"/>
<feature type="signal peptide" evidence="1">
    <location>
        <begin position="1"/>
        <end position="21"/>
    </location>
</feature>
<dbReference type="PANTHER" id="PTHR31676">
    <property type="entry name" value="T31J12.3 PROTEIN-RELATED"/>
    <property type="match status" value="1"/>
</dbReference>
<organism evidence="2">
    <name type="scientific">Panicum hallii</name>
    <dbReference type="NCBI Taxonomy" id="206008"/>
    <lineage>
        <taxon>Eukaryota</taxon>
        <taxon>Viridiplantae</taxon>
        <taxon>Streptophyta</taxon>
        <taxon>Embryophyta</taxon>
        <taxon>Tracheophyta</taxon>
        <taxon>Spermatophyta</taxon>
        <taxon>Magnoliopsida</taxon>
        <taxon>Liliopsida</taxon>
        <taxon>Poales</taxon>
        <taxon>Poaceae</taxon>
        <taxon>PACMAD clade</taxon>
        <taxon>Panicoideae</taxon>
        <taxon>Panicodae</taxon>
        <taxon>Paniceae</taxon>
        <taxon>Panicinae</taxon>
        <taxon>Panicum</taxon>
        <taxon>Panicum sect. Panicum</taxon>
    </lineage>
</organism>
<name>A0A2S3HIX9_9POAL</name>
<sequence>MASHFLPVVVVASIILHVAYATAATTSVNLTAGATATAYDILEKNNLPRGLLPNSVRSYTLNPDGKMEVTLPRECDFPITFGGQEFKFRFASTVGGVIQSGSIHEVYGVRVQIKFGWLGLRQADRAGDQLTLQVQQFTQSFPVSAFAVSPSCS</sequence>
<dbReference type="InterPro" id="IPR036758">
    <property type="entry name" value="At5g01610-like"/>
</dbReference>
<gene>
    <name evidence="2" type="ORF">PAHAL_4G129200</name>
</gene>
<feature type="chain" id="PRO_5015720346" description="Xylanase inhibitor C-terminal domain-containing protein" evidence="1">
    <location>
        <begin position="22"/>
        <end position="153"/>
    </location>
</feature>
<reference evidence="2" key="1">
    <citation type="submission" date="2018-04" db="EMBL/GenBank/DDBJ databases">
        <title>WGS assembly of Panicum hallii.</title>
        <authorList>
            <person name="Lovell J."/>
            <person name="Jenkins J."/>
            <person name="Lowry D."/>
            <person name="Mamidi S."/>
            <person name="Sreedasyam A."/>
            <person name="Weng X."/>
            <person name="Barry K."/>
            <person name="Bonette J."/>
            <person name="Campitelli B."/>
            <person name="Daum C."/>
            <person name="Gordon S."/>
            <person name="Gould B."/>
            <person name="Lipzen A."/>
            <person name="Macqueen A."/>
            <person name="Palacio-Mejia J."/>
            <person name="Plott C."/>
            <person name="Shakirov E."/>
            <person name="Shu S."/>
            <person name="Yoshinaga Y."/>
            <person name="Zane M."/>
            <person name="Rokhsar D."/>
            <person name="Grimwood J."/>
            <person name="Schmutz J."/>
            <person name="Juenger T."/>
        </authorList>
    </citation>
    <scope>NUCLEOTIDE SEQUENCE [LARGE SCALE GENOMIC DNA]</scope>
    <source>
        <strain evidence="2">FIL2</strain>
    </source>
</reference>
<evidence type="ECO:0000256" key="1">
    <source>
        <dbReference type="SAM" id="SignalP"/>
    </source>
</evidence>
<evidence type="ECO:0008006" key="3">
    <source>
        <dbReference type="Google" id="ProtNLM"/>
    </source>
</evidence>
<proteinExistence type="predicted"/>
<accession>A0A2S3HIX9</accession>
<evidence type="ECO:0000313" key="2">
    <source>
        <dbReference type="EMBL" id="PAN23884.1"/>
    </source>
</evidence>
<dbReference type="PANTHER" id="PTHR31676:SF92">
    <property type="entry name" value="XYLANASE INHIBITOR C-TERMINAL DOMAIN-CONTAINING PROTEIN"/>
    <property type="match status" value="1"/>
</dbReference>